<organism evidence="2 3">
    <name type="scientific">Vagococcus hydrophili</name>
    <dbReference type="NCBI Taxonomy" id="2714947"/>
    <lineage>
        <taxon>Bacteria</taxon>
        <taxon>Bacillati</taxon>
        <taxon>Bacillota</taxon>
        <taxon>Bacilli</taxon>
        <taxon>Lactobacillales</taxon>
        <taxon>Enterococcaceae</taxon>
        <taxon>Vagococcus</taxon>
    </lineage>
</organism>
<dbReference type="Proteomes" id="UP000501747">
    <property type="component" value="Chromosome"/>
</dbReference>
<dbReference type="AlphaFoldDB" id="A0A6G8AWV4"/>
<keyword evidence="1" id="KW-1133">Transmembrane helix</keyword>
<proteinExistence type="predicted"/>
<sequence>MLPSQSDYKNLHLFNIINVNNDSYYQKLTTYYEEKKSFFKISIILDIPIVFVLALFSTIHFKSSWWLFFIYFFIIFVISFFIICLPVYSSLVKTTNEKEKILFQEVDEHLTELANQNYFSKEAKAKRLLNQEFELIKIQPLSSSRINLILNNQKLASQAVDFYDKKKNEIHSSTTIFFEQQPLKPVALATINFLGPDKSFSIQAQIPIEYELVNGLVSEQIVYFDKTDYIVNPNIYIDRQHFNDIYKMN</sequence>
<name>A0A6G8AWV4_9ENTE</name>
<dbReference type="KEGG" id="vhy:G7082_13135"/>
<keyword evidence="1" id="KW-0812">Transmembrane</keyword>
<keyword evidence="3" id="KW-1185">Reference proteome</keyword>
<feature type="transmembrane region" description="Helical" evidence="1">
    <location>
        <begin position="65"/>
        <end position="88"/>
    </location>
</feature>
<feature type="transmembrane region" description="Helical" evidence="1">
    <location>
        <begin position="37"/>
        <end position="59"/>
    </location>
</feature>
<evidence type="ECO:0000256" key="1">
    <source>
        <dbReference type="SAM" id="Phobius"/>
    </source>
</evidence>
<evidence type="ECO:0000313" key="2">
    <source>
        <dbReference type="EMBL" id="QIL49373.1"/>
    </source>
</evidence>
<dbReference type="RefSeq" id="WP_166035617.1">
    <property type="nucleotide sequence ID" value="NZ_CP049887.1"/>
</dbReference>
<dbReference type="EMBL" id="CP049887">
    <property type="protein sequence ID" value="QIL49373.1"/>
    <property type="molecule type" value="Genomic_DNA"/>
</dbReference>
<evidence type="ECO:0000313" key="3">
    <source>
        <dbReference type="Proteomes" id="UP000501747"/>
    </source>
</evidence>
<protein>
    <submittedName>
        <fullName evidence="2">Uncharacterized protein</fullName>
    </submittedName>
</protein>
<keyword evidence="1" id="KW-0472">Membrane</keyword>
<accession>A0A6G8AWV4</accession>
<reference evidence="2 3" key="1">
    <citation type="submission" date="2020-03" db="EMBL/GenBank/DDBJ databases">
        <title>Vagococcus sp. nov., isolated from beetles.</title>
        <authorList>
            <person name="Hyun D.-W."/>
            <person name="Bae J.-W."/>
        </authorList>
    </citation>
    <scope>NUCLEOTIDE SEQUENCE [LARGE SCALE GENOMIC DNA]</scope>
    <source>
        <strain evidence="2 3">HDW17B</strain>
    </source>
</reference>
<gene>
    <name evidence="2" type="ORF">G7082_13135</name>
</gene>